<dbReference type="SUPFAM" id="SSF90123">
    <property type="entry name" value="ABC transporter transmembrane region"/>
    <property type="match status" value="1"/>
</dbReference>
<reference evidence="9 10" key="1">
    <citation type="submission" date="2011-02" db="EMBL/GenBank/DDBJ databases">
        <title>The Genome Sequence of Sphaeroforma arctica JP610.</title>
        <authorList>
            <consortium name="The Broad Institute Genome Sequencing Platform"/>
            <person name="Russ C."/>
            <person name="Cuomo C."/>
            <person name="Young S.K."/>
            <person name="Zeng Q."/>
            <person name="Gargeya S."/>
            <person name="Alvarado L."/>
            <person name="Berlin A."/>
            <person name="Chapman S.B."/>
            <person name="Chen Z."/>
            <person name="Freedman E."/>
            <person name="Gellesch M."/>
            <person name="Goldberg J."/>
            <person name="Griggs A."/>
            <person name="Gujja S."/>
            <person name="Heilman E."/>
            <person name="Heiman D."/>
            <person name="Howarth C."/>
            <person name="Mehta T."/>
            <person name="Neiman D."/>
            <person name="Pearson M."/>
            <person name="Roberts A."/>
            <person name="Saif S."/>
            <person name="Shea T."/>
            <person name="Shenoy N."/>
            <person name="Sisk P."/>
            <person name="Stolte C."/>
            <person name="Sykes S."/>
            <person name="White J."/>
            <person name="Yandava C."/>
            <person name="Burger G."/>
            <person name="Gray M.W."/>
            <person name="Holland P.W.H."/>
            <person name="King N."/>
            <person name="Lang F.B.F."/>
            <person name="Roger A.J."/>
            <person name="Ruiz-Trillo I."/>
            <person name="Haas B."/>
            <person name="Nusbaum C."/>
            <person name="Birren B."/>
        </authorList>
    </citation>
    <scope>NUCLEOTIDE SEQUENCE [LARGE SCALE GENOMIC DNA]</scope>
    <source>
        <strain evidence="9 10">JP610</strain>
    </source>
</reference>
<dbReference type="GeneID" id="25906034"/>
<accession>A0A0L0FZB5</accession>
<dbReference type="Pfam" id="PF00664">
    <property type="entry name" value="ABC_membrane"/>
    <property type="match status" value="1"/>
</dbReference>
<dbReference type="RefSeq" id="XP_014156074.1">
    <property type="nucleotide sequence ID" value="XM_014300599.1"/>
</dbReference>
<dbReference type="GO" id="GO:0140359">
    <property type="term" value="F:ABC-type transporter activity"/>
    <property type="evidence" value="ECO:0007669"/>
    <property type="project" value="InterPro"/>
</dbReference>
<proteinExistence type="predicted"/>
<evidence type="ECO:0000259" key="8">
    <source>
        <dbReference type="PROSITE" id="PS50929"/>
    </source>
</evidence>
<dbReference type="OrthoDB" id="6500128at2759"/>
<dbReference type="STRING" id="667725.A0A0L0FZB5"/>
<keyword evidence="5 7" id="KW-1133">Transmembrane helix</keyword>
<evidence type="ECO:0000256" key="7">
    <source>
        <dbReference type="SAM" id="Phobius"/>
    </source>
</evidence>
<evidence type="ECO:0000256" key="6">
    <source>
        <dbReference type="ARBA" id="ARBA00023136"/>
    </source>
</evidence>
<dbReference type="InterPro" id="IPR050173">
    <property type="entry name" value="ABC_transporter_C-like"/>
</dbReference>
<keyword evidence="2 7" id="KW-0812">Transmembrane</keyword>
<dbReference type="InterPro" id="IPR036640">
    <property type="entry name" value="ABC1_TM_sf"/>
</dbReference>
<keyword evidence="3" id="KW-0547">Nucleotide-binding</keyword>
<dbReference type="AlphaFoldDB" id="A0A0L0FZB5"/>
<dbReference type="eggNOG" id="KOG0054">
    <property type="taxonomic scope" value="Eukaryota"/>
</dbReference>
<dbReference type="InterPro" id="IPR011527">
    <property type="entry name" value="ABC1_TM_dom"/>
</dbReference>
<dbReference type="EMBL" id="KQ241952">
    <property type="protein sequence ID" value="KNC82172.1"/>
    <property type="molecule type" value="Genomic_DNA"/>
</dbReference>
<dbReference type="PROSITE" id="PS50929">
    <property type="entry name" value="ABC_TM1F"/>
    <property type="match status" value="1"/>
</dbReference>
<dbReference type="PANTHER" id="PTHR24223">
    <property type="entry name" value="ATP-BINDING CASSETTE SUB-FAMILY C"/>
    <property type="match status" value="1"/>
</dbReference>
<keyword evidence="4" id="KW-0067">ATP-binding</keyword>
<organism evidence="9 10">
    <name type="scientific">Sphaeroforma arctica JP610</name>
    <dbReference type="NCBI Taxonomy" id="667725"/>
    <lineage>
        <taxon>Eukaryota</taxon>
        <taxon>Ichthyosporea</taxon>
        <taxon>Ichthyophonida</taxon>
        <taxon>Sphaeroforma</taxon>
    </lineage>
</organism>
<evidence type="ECO:0000256" key="1">
    <source>
        <dbReference type="ARBA" id="ARBA00022448"/>
    </source>
</evidence>
<keyword evidence="1" id="KW-0813">Transport</keyword>
<keyword evidence="10" id="KW-1185">Reference proteome</keyword>
<evidence type="ECO:0000256" key="2">
    <source>
        <dbReference type="ARBA" id="ARBA00022692"/>
    </source>
</evidence>
<dbReference type="GO" id="GO:0016020">
    <property type="term" value="C:membrane"/>
    <property type="evidence" value="ECO:0007669"/>
    <property type="project" value="InterPro"/>
</dbReference>
<keyword evidence="6 7" id="KW-0472">Membrane</keyword>
<evidence type="ECO:0000256" key="5">
    <source>
        <dbReference type="ARBA" id="ARBA00022989"/>
    </source>
</evidence>
<dbReference type="GO" id="GO:0005524">
    <property type="term" value="F:ATP binding"/>
    <property type="evidence" value="ECO:0007669"/>
    <property type="project" value="UniProtKB-KW"/>
</dbReference>
<feature type="transmembrane region" description="Helical" evidence="7">
    <location>
        <begin position="60"/>
        <end position="79"/>
    </location>
</feature>
<evidence type="ECO:0000313" key="9">
    <source>
        <dbReference type="EMBL" id="KNC82172.1"/>
    </source>
</evidence>
<sequence length="201" mass="22827">MWAVDKSLEAEMLFQKFKVRWDVEVESWRAKVNDPNLSEKEKPIRPSLYRVFVSLFKVDLIVMALLQLTFAACSIGGPMVLREIVNFLTDPTISMQTGYIYAALYGLLPLLGTLAQGHAFLRGFRLGMKVRALMTLSVFRKSLRLNSSIRQDPTMSQGRITNLMSIDAQSFIESIPMIHNLWVSPLIIFVIIGLLYDILGK</sequence>
<protein>
    <recommendedName>
        <fullName evidence="8">ABC transmembrane type-1 domain-containing protein</fullName>
    </recommendedName>
</protein>
<name>A0A0L0FZB5_9EUKA</name>
<dbReference type="Gene3D" id="1.20.1560.10">
    <property type="entry name" value="ABC transporter type 1, transmembrane domain"/>
    <property type="match status" value="1"/>
</dbReference>
<evidence type="ECO:0000256" key="4">
    <source>
        <dbReference type="ARBA" id="ARBA00022840"/>
    </source>
</evidence>
<feature type="transmembrane region" description="Helical" evidence="7">
    <location>
        <begin position="181"/>
        <end position="199"/>
    </location>
</feature>
<feature type="transmembrane region" description="Helical" evidence="7">
    <location>
        <begin position="99"/>
        <end position="121"/>
    </location>
</feature>
<feature type="domain" description="ABC transmembrane type-1" evidence="8">
    <location>
        <begin position="61"/>
        <end position="196"/>
    </location>
</feature>
<gene>
    <name evidence="9" type="ORF">SARC_05530</name>
</gene>
<evidence type="ECO:0000256" key="3">
    <source>
        <dbReference type="ARBA" id="ARBA00022741"/>
    </source>
</evidence>
<evidence type="ECO:0000313" key="10">
    <source>
        <dbReference type="Proteomes" id="UP000054560"/>
    </source>
</evidence>
<dbReference type="Proteomes" id="UP000054560">
    <property type="component" value="Unassembled WGS sequence"/>
</dbReference>